<accession>A0A0D2MGJ5</accession>
<proteinExistence type="predicted"/>
<dbReference type="OrthoDB" id="3130809at2759"/>
<dbReference type="EMBL" id="KN817547">
    <property type="protein sequence ID" value="KJA22733.1"/>
    <property type="molecule type" value="Genomic_DNA"/>
</dbReference>
<organism evidence="1 2">
    <name type="scientific">Hypholoma sublateritium (strain FD-334 SS-4)</name>
    <dbReference type="NCBI Taxonomy" id="945553"/>
    <lineage>
        <taxon>Eukaryota</taxon>
        <taxon>Fungi</taxon>
        <taxon>Dikarya</taxon>
        <taxon>Basidiomycota</taxon>
        <taxon>Agaricomycotina</taxon>
        <taxon>Agaricomycetes</taxon>
        <taxon>Agaricomycetidae</taxon>
        <taxon>Agaricales</taxon>
        <taxon>Agaricineae</taxon>
        <taxon>Strophariaceae</taxon>
        <taxon>Hypholoma</taxon>
    </lineage>
</organism>
<reference evidence="2" key="1">
    <citation type="submission" date="2014-04" db="EMBL/GenBank/DDBJ databases">
        <title>Evolutionary Origins and Diversification of the Mycorrhizal Mutualists.</title>
        <authorList>
            <consortium name="DOE Joint Genome Institute"/>
            <consortium name="Mycorrhizal Genomics Consortium"/>
            <person name="Kohler A."/>
            <person name="Kuo A."/>
            <person name="Nagy L.G."/>
            <person name="Floudas D."/>
            <person name="Copeland A."/>
            <person name="Barry K.W."/>
            <person name="Cichocki N."/>
            <person name="Veneault-Fourrey C."/>
            <person name="LaButti K."/>
            <person name="Lindquist E.A."/>
            <person name="Lipzen A."/>
            <person name="Lundell T."/>
            <person name="Morin E."/>
            <person name="Murat C."/>
            <person name="Riley R."/>
            <person name="Ohm R."/>
            <person name="Sun H."/>
            <person name="Tunlid A."/>
            <person name="Henrissat B."/>
            <person name="Grigoriev I.V."/>
            <person name="Hibbett D.S."/>
            <person name="Martin F."/>
        </authorList>
    </citation>
    <scope>NUCLEOTIDE SEQUENCE [LARGE SCALE GENOMIC DNA]</scope>
    <source>
        <strain evidence="2">FD-334 SS-4</strain>
    </source>
</reference>
<dbReference type="STRING" id="945553.A0A0D2MGJ5"/>
<keyword evidence="2" id="KW-1185">Reference proteome</keyword>
<dbReference type="AlphaFoldDB" id="A0A0D2MGJ5"/>
<dbReference type="Proteomes" id="UP000054270">
    <property type="component" value="Unassembled WGS sequence"/>
</dbReference>
<gene>
    <name evidence="1" type="ORF">HYPSUDRAFT_201830</name>
</gene>
<sequence>MPRYVGDVNQVHITPPTSYQQAIQSTRNTPIHGSNGRAIVIGEAIYYSPNSSKTPPLPPKDLRKIRDPLKDCVEELHNPQWWSADTGYLPFLPTSPQFGSPPFDQLFNTVLETGSRRKRRVRMDSNDILSWKRLETTLGHIFNSFQTTYSIPDTSPIVPTSLACQDTFEYPSQYLSAEKRCHNWFAGRF</sequence>
<name>A0A0D2MGJ5_HYPSF</name>
<evidence type="ECO:0000313" key="1">
    <source>
        <dbReference type="EMBL" id="KJA22733.1"/>
    </source>
</evidence>
<protein>
    <submittedName>
        <fullName evidence="1">Uncharacterized protein</fullName>
    </submittedName>
</protein>
<evidence type="ECO:0000313" key="2">
    <source>
        <dbReference type="Proteomes" id="UP000054270"/>
    </source>
</evidence>